<protein>
    <recommendedName>
        <fullName evidence="2 10">Leucine--tRNA ligase</fullName>
        <ecNumber evidence="2 10">6.1.1.4</ecNumber>
    </recommendedName>
</protein>
<evidence type="ECO:0000256" key="8">
    <source>
        <dbReference type="ARBA" id="ARBA00023146"/>
    </source>
</evidence>
<evidence type="ECO:0000256" key="5">
    <source>
        <dbReference type="ARBA" id="ARBA00022741"/>
    </source>
</evidence>
<dbReference type="EMBL" id="PEYD01000055">
    <property type="protein sequence ID" value="PIS39266.1"/>
    <property type="molecule type" value="Genomic_DNA"/>
</dbReference>
<evidence type="ECO:0000256" key="3">
    <source>
        <dbReference type="ARBA" id="ARBA00022490"/>
    </source>
</evidence>
<dbReference type="Pfam" id="PF09334">
    <property type="entry name" value="tRNA-synt_1g"/>
    <property type="match status" value="1"/>
</dbReference>
<dbReference type="GO" id="GO:0006429">
    <property type="term" value="P:leucyl-tRNA aminoacylation"/>
    <property type="evidence" value="ECO:0007669"/>
    <property type="project" value="UniProtKB-UniRule"/>
</dbReference>
<dbReference type="GO" id="GO:0005524">
    <property type="term" value="F:ATP binding"/>
    <property type="evidence" value="ECO:0007669"/>
    <property type="project" value="UniProtKB-KW"/>
</dbReference>
<evidence type="ECO:0000256" key="6">
    <source>
        <dbReference type="ARBA" id="ARBA00022840"/>
    </source>
</evidence>
<dbReference type="CDD" id="cd00812">
    <property type="entry name" value="LeuRS_core"/>
    <property type="match status" value="1"/>
</dbReference>
<dbReference type="Gene3D" id="1.10.730.10">
    <property type="entry name" value="Isoleucyl-tRNA Synthetase, Domain 1"/>
    <property type="match status" value="2"/>
</dbReference>
<dbReference type="GO" id="GO:0005829">
    <property type="term" value="C:cytosol"/>
    <property type="evidence" value="ECO:0007669"/>
    <property type="project" value="TreeGrafter"/>
</dbReference>
<keyword evidence="7 11" id="KW-0648">Protein biosynthesis</keyword>
<evidence type="ECO:0000256" key="9">
    <source>
        <dbReference type="ARBA" id="ARBA00047469"/>
    </source>
</evidence>
<dbReference type="Pfam" id="PF00133">
    <property type="entry name" value="tRNA-synt_1"/>
    <property type="match status" value="1"/>
</dbReference>
<keyword evidence="4 11" id="KW-0436">Ligase</keyword>
<dbReference type="AlphaFoldDB" id="A0A2H0YLG0"/>
<evidence type="ECO:0000256" key="1">
    <source>
        <dbReference type="ARBA" id="ARBA00005594"/>
    </source>
</evidence>
<dbReference type="NCBIfam" id="TIGR00396">
    <property type="entry name" value="leuS_bact"/>
    <property type="match status" value="1"/>
</dbReference>
<feature type="non-terminal residue" evidence="15">
    <location>
        <position position="652"/>
    </location>
</feature>
<comment type="catalytic activity">
    <reaction evidence="9">
        <text>tRNA(Leu) + L-leucine + ATP = L-leucyl-tRNA(Leu) + AMP + diphosphate</text>
        <dbReference type="Rhea" id="RHEA:11688"/>
        <dbReference type="Rhea" id="RHEA-COMP:9613"/>
        <dbReference type="Rhea" id="RHEA-COMP:9622"/>
        <dbReference type="ChEBI" id="CHEBI:30616"/>
        <dbReference type="ChEBI" id="CHEBI:33019"/>
        <dbReference type="ChEBI" id="CHEBI:57427"/>
        <dbReference type="ChEBI" id="CHEBI:78442"/>
        <dbReference type="ChEBI" id="CHEBI:78494"/>
        <dbReference type="ChEBI" id="CHEBI:456215"/>
        <dbReference type="EC" id="6.1.1.4"/>
    </reaction>
</comment>
<gene>
    <name evidence="15" type="ORF">COT33_02900</name>
</gene>
<dbReference type="FunFam" id="3.40.50.620:FF:000003">
    <property type="entry name" value="Leucine--tRNA ligase"/>
    <property type="match status" value="1"/>
</dbReference>
<dbReference type="GO" id="GO:0002161">
    <property type="term" value="F:aminoacyl-tRNA deacylase activity"/>
    <property type="evidence" value="ECO:0007669"/>
    <property type="project" value="InterPro"/>
</dbReference>
<evidence type="ECO:0000259" key="12">
    <source>
        <dbReference type="Pfam" id="PF00133"/>
    </source>
</evidence>
<keyword evidence="5 11" id="KW-0547">Nucleotide-binding</keyword>
<dbReference type="Proteomes" id="UP000230088">
    <property type="component" value="Unassembled WGS sequence"/>
</dbReference>
<sequence length="652" mass="75868">MYNPQKIERKWQRIWEKAGLYKTPDKIKRKKNFYCLDMFPYPSGEGLHVGHLHGYIGSDIVSRYFKMKGFNVLHPMGFDAFGLPAENAAIKRKIHPKVWTYKNIRQIRKQLRSLGATYDWEREIITCEPEYYKWTQWMFLQFFKKGLAYRAKVACNFCPSCKTVLANEQVLDGKCERCGSEVIQKEIEQWLFKITAYVEDLLKDLENLDWPEKTKTMQRNWIGKSEGWEINFKIKNEKLKIKNEISVFTTRTDTLFGCTYLVVAPEHPIIEELRAKILNLKFVEEYIEQSKRKTERERLSEVKDKTGVEIKGVKAINPVNGREIPIFVADYVLFHYGTGAIMAVPCHDQRDFEFARKCNLPMVEVIKPALAEKKLPERAPLIVSDGRFEGAYEGEGYLTNSGRFDGMNSEIAREEIGAGLEKKGLSKRRVFYKLKDWLISRQRYWGAPIPMIFCQKCGWQPVSEKELPVLLPKIKDYLPVGEGKSPLAKSRKFVETTCPKCEGSAQRETDTMDTFVCSSWYYLRYTDPKSDKKFAEKEKLRTWLPVDLYVGGAEHAVMHLLYARFFTKVLKDLRRISFKEPFLKLRHQGTILGPDGQKMSKSKGNVIPMNETIKKYGADTMRLYEMFMGPFEATTAWDTRGIEGCSRFLKKV</sequence>
<evidence type="ECO:0000256" key="7">
    <source>
        <dbReference type="ARBA" id="ARBA00022917"/>
    </source>
</evidence>
<dbReference type="InterPro" id="IPR015413">
    <property type="entry name" value="Methionyl/Leucyl_tRNA_Synth"/>
</dbReference>
<keyword evidence="3" id="KW-0963">Cytoplasm</keyword>
<dbReference type="Pfam" id="PF13603">
    <property type="entry name" value="tRNA-synt_1_2"/>
    <property type="match status" value="1"/>
</dbReference>
<dbReference type="SUPFAM" id="SSF52374">
    <property type="entry name" value="Nucleotidylyl transferase"/>
    <property type="match status" value="1"/>
</dbReference>
<dbReference type="InterPro" id="IPR001412">
    <property type="entry name" value="aa-tRNA-synth_I_CS"/>
</dbReference>
<dbReference type="PANTHER" id="PTHR43740:SF2">
    <property type="entry name" value="LEUCINE--TRNA LIGASE, MITOCHONDRIAL"/>
    <property type="match status" value="1"/>
</dbReference>
<dbReference type="PANTHER" id="PTHR43740">
    <property type="entry name" value="LEUCYL-TRNA SYNTHETASE"/>
    <property type="match status" value="1"/>
</dbReference>
<reference evidence="16" key="1">
    <citation type="submission" date="2017-09" db="EMBL/GenBank/DDBJ databases">
        <title>Depth-based differentiation of microbial function through sediment-hosted aquifers and enrichment of novel symbionts in the deep terrestrial subsurface.</title>
        <authorList>
            <person name="Probst A.J."/>
            <person name="Ladd B."/>
            <person name="Jarett J.K."/>
            <person name="Geller-Mcgrath D.E."/>
            <person name="Sieber C.M.K."/>
            <person name="Emerson J.B."/>
            <person name="Anantharaman K."/>
            <person name="Thomas B.C."/>
            <person name="Malmstrom R."/>
            <person name="Stieglmeier M."/>
            <person name="Klingl A."/>
            <person name="Woyke T."/>
            <person name="Ryan C.M."/>
            <person name="Banfield J.F."/>
        </authorList>
    </citation>
    <scope>NUCLEOTIDE SEQUENCE [LARGE SCALE GENOMIC DNA]</scope>
</reference>
<dbReference type="Gene3D" id="3.40.50.620">
    <property type="entry name" value="HUPs"/>
    <property type="match status" value="2"/>
</dbReference>
<comment type="caution">
    <text evidence="15">The sequence shown here is derived from an EMBL/GenBank/DDBJ whole genome shotgun (WGS) entry which is preliminary data.</text>
</comment>
<comment type="similarity">
    <text evidence="1 11">Belongs to the class-I aminoacyl-tRNA synthetase family.</text>
</comment>
<dbReference type="PROSITE" id="PS00178">
    <property type="entry name" value="AA_TRNA_LIGASE_I"/>
    <property type="match status" value="1"/>
</dbReference>
<dbReference type="InterPro" id="IPR025709">
    <property type="entry name" value="Leu_tRNA-synth_edit"/>
</dbReference>
<dbReference type="InterPro" id="IPR014729">
    <property type="entry name" value="Rossmann-like_a/b/a_fold"/>
</dbReference>
<evidence type="ECO:0000256" key="11">
    <source>
        <dbReference type="RuleBase" id="RU363035"/>
    </source>
</evidence>
<evidence type="ECO:0000313" key="15">
    <source>
        <dbReference type="EMBL" id="PIS39266.1"/>
    </source>
</evidence>
<proteinExistence type="inferred from homology"/>
<organism evidence="15 16">
    <name type="scientific">Candidatus Nealsonbacteria bacterium CG08_land_8_20_14_0_20_38_20</name>
    <dbReference type="NCBI Taxonomy" id="1974705"/>
    <lineage>
        <taxon>Bacteria</taxon>
        <taxon>Candidatus Nealsoniibacteriota</taxon>
    </lineage>
</organism>
<evidence type="ECO:0000259" key="14">
    <source>
        <dbReference type="Pfam" id="PF13603"/>
    </source>
</evidence>
<evidence type="ECO:0000256" key="10">
    <source>
        <dbReference type="NCBIfam" id="TIGR00396"/>
    </source>
</evidence>
<evidence type="ECO:0000256" key="2">
    <source>
        <dbReference type="ARBA" id="ARBA00013164"/>
    </source>
</evidence>
<accession>A0A2H0YLG0</accession>
<dbReference type="SUPFAM" id="SSF50677">
    <property type="entry name" value="ValRS/IleRS/LeuRS editing domain"/>
    <property type="match status" value="1"/>
</dbReference>
<keyword evidence="8 11" id="KW-0030">Aminoacyl-tRNA synthetase</keyword>
<dbReference type="FunFam" id="1.10.730.10:FF:000002">
    <property type="entry name" value="Leucine--tRNA ligase"/>
    <property type="match status" value="1"/>
</dbReference>
<dbReference type="PRINTS" id="PR00985">
    <property type="entry name" value="TRNASYNTHLEU"/>
</dbReference>
<dbReference type="InterPro" id="IPR009008">
    <property type="entry name" value="Val/Leu/Ile-tRNA-synth_edit"/>
</dbReference>
<evidence type="ECO:0000259" key="13">
    <source>
        <dbReference type="Pfam" id="PF09334"/>
    </source>
</evidence>
<feature type="domain" description="Aminoacyl-tRNA synthetase class Ia" evidence="12">
    <location>
        <begin position="433"/>
        <end position="624"/>
    </location>
</feature>
<name>A0A2H0YLG0_9BACT</name>
<dbReference type="EC" id="6.1.1.4" evidence="2 10"/>
<evidence type="ECO:0000256" key="4">
    <source>
        <dbReference type="ARBA" id="ARBA00022598"/>
    </source>
</evidence>
<evidence type="ECO:0000313" key="16">
    <source>
        <dbReference type="Proteomes" id="UP000230088"/>
    </source>
</evidence>
<keyword evidence="6 11" id="KW-0067">ATP-binding</keyword>
<dbReference type="InterPro" id="IPR002300">
    <property type="entry name" value="aa-tRNA-synth_Ia"/>
</dbReference>
<dbReference type="InterPro" id="IPR002302">
    <property type="entry name" value="Leu-tRNA-ligase"/>
</dbReference>
<dbReference type="GO" id="GO:0004823">
    <property type="term" value="F:leucine-tRNA ligase activity"/>
    <property type="evidence" value="ECO:0007669"/>
    <property type="project" value="UniProtKB-UniRule"/>
</dbReference>
<feature type="domain" description="Methionyl/Leucyl tRNA synthetase" evidence="13">
    <location>
        <begin position="39"/>
        <end position="181"/>
    </location>
</feature>
<dbReference type="FunFam" id="3.40.50.620:FF:000056">
    <property type="entry name" value="Leucine--tRNA ligase"/>
    <property type="match status" value="1"/>
</dbReference>
<feature type="domain" description="Leucyl-tRNA synthetase editing" evidence="14">
    <location>
        <begin position="219"/>
        <end position="417"/>
    </location>
</feature>